<evidence type="ECO:0000256" key="4">
    <source>
        <dbReference type="ARBA" id="ARBA00022643"/>
    </source>
</evidence>
<dbReference type="STRING" id="1434107.MSBR3_2335"/>
<dbReference type="HOGENOM" id="CLU_050993_4_2_2"/>
<evidence type="ECO:0000313" key="7">
    <source>
        <dbReference type="EMBL" id="AKB82913.1"/>
    </source>
</evidence>
<dbReference type="GO" id="GO:0016491">
    <property type="term" value="F:oxidoreductase activity"/>
    <property type="evidence" value="ECO:0007669"/>
    <property type="project" value="InterPro"/>
</dbReference>
<dbReference type="PANTHER" id="PTHR43278">
    <property type="entry name" value="NAD(P)H-DEPENDENT FMN-CONTAINING OXIDOREDUCTASE YWQN-RELATED"/>
    <property type="match status" value="1"/>
</dbReference>
<comment type="similarity">
    <text evidence="5">Belongs to the SsuE family. Isf subfamily.</text>
</comment>
<evidence type="ECO:0000256" key="5">
    <source>
        <dbReference type="ARBA" id="ARBA00038292"/>
    </source>
</evidence>
<feature type="domain" description="NADPH-dependent FMN reductase-like" evidence="6">
    <location>
        <begin position="20"/>
        <end position="146"/>
    </location>
</feature>
<comment type="cofactor">
    <cofactor evidence="1">
        <name>FMN</name>
        <dbReference type="ChEBI" id="CHEBI:58210"/>
    </cofactor>
</comment>
<dbReference type="SUPFAM" id="SSF52218">
    <property type="entry name" value="Flavoproteins"/>
    <property type="match status" value="1"/>
</dbReference>
<dbReference type="Pfam" id="PF03358">
    <property type="entry name" value="FMN_red"/>
    <property type="match status" value="1"/>
</dbReference>
<accession>A0A0E3SNQ1</accession>
<comment type="cofactor">
    <cofactor evidence="2">
        <name>[4Fe-4S] cluster</name>
        <dbReference type="ChEBI" id="CHEBI:49883"/>
    </cofactor>
</comment>
<evidence type="ECO:0000256" key="2">
    <source>
        <dbReference type="ARBA" id="ARBA00001966"/>
    </source>
</evidence>
<dbReference type="AlphaFoldDB" id="A0A0E3SNQ1"/>
<keyword evidence="4" id="KW-0288">FMN</keyword>
<organism evidence="7 8">
    <name type="scientific">Methanosarcina barkeri 3</name>
    <dbReference type="NCBI Taxonomy" id="1434107"/>
    <lineage>
        <taxon>Archaea</taxon>
        <taxon>Methanobacteriati</taxon>
        <taxon>Methanobacteriota</taxon>
        <taxon>Stenosarchaea group</taxon>
        <taxon>Methanomicrobia</taxon>
        <taxon>Methanosarcinales</taxon>
        <taxon>Methanosarcinaceae</taxon>
        <taxon>Methanosarcina</taxon>
    </lineage>
</organism>
<dbReference type="PATRIC" id="fig|1434107.4.peg.2952"/>
<keyword evidence="3" id="KW-0285">Flavoprotein</keyword>
<dbReference type="KEGG" id="mbak:MSBR3_2335"/>
<dbReference type="PANTHER" id="PTHR43278:SF2">
    <property type="entry name" value="IRON-SULFUR FLAVOPROTEIN"/>
    <property type="match status" value="1"/>
</dbReference>
<dbReference type="EMBL" id="CP009517">
    <property type="protein sequence ID" value="AKB82913.1"/>
    <property type="molecule type" value="Genomic_DNA"/>
</dbReference>
<dbReference type="Gene3D" id="3.40.50.360">
    <property type="match status" value="1"/>
</dbReference>
<evidence type="ECO:0000259" key="6">
    <source>
        <dbReference type="Pfam" id="PF03358"/>
    </source>
</evidence>
<dbReference type="InterPro" id="IPR029039">
    <property type="entry name" value="Flavoprotein-like_sf"/>
</dbReference>
<proteinExistence type="inferred from homology"/>
<protein>
    <submittedName>
        <fullName evidence="7">Iron-sulfur flavoprotein</fullName>
    </submittedName>
</protein>
<dbReference type="InterPro" id="IPR051796">
    <property type="entry name" value="ISF_SsuE-like"/>
</dbReference>
<evidence type="ECO:0000256" key="3">
    <source>
        <dbReference type="ARBA" id="ARBA00022630"/>
    </source>
</evidence>
<evidence type="ECO:0000313" key="8">
    <source>
        <dbReference type="Proteomes" id="UP000033066"/>
    </source>
</evidence>
<dbReference type="Proteomes" id="UP000033066">
    <property type="component" value="Chromosome"/>
</dbReference>
<sequence length="209" mass="23586">MNTQCTEKTVNRPDVKGGKMKIIGFIASPRKEGNTAWIINQILEEAQKQGAETQSWSFGDLDIKPCRGCLGCHKDDGNRGCLINDDMQQLYNALAHADALVLGSPVYMGQMSAQAKIFTDRLFAYISPRFSPHFKEKAMKKKLLLVFTQGNPDASFFQEYFDYTKKMFQLLEFDVKEVLVVAGMRDRPAHERKDLHTVLKDVGSSLVSE</sequence>
<dbReference type="InterPro" id="IPR005025">
    <property type="entry name" value="FMN_Rdtase-like_dom"/>
</dbReference>
<evidence type="ECO:0000256" key="1">
    <source>
        <dbReference type="ARBA" id="ARBA00001917"/>
    </source>
</evidence>
<reference evidence="7" key="1">
    <citation type="submission" date="2014-07" db="EMBL/GenBank/DDBJ databases">
        <title>Methanogenic archaea and the global carbon cycle.</title>
        <authorList>
            <person name="Henriksen J.R."/>
            <person name="Luke J."/>
            <person name="Reinhart S."/>
            <person name="Benedict M.N."/>
            <person name="Youngblut N.D."/>
            <person name="Metcalf M.E."/>
            <person name="Whitaker R.J."/>
            <person name="Metcalf W.W."/>
        </authorList>
    </citation>
    <scope>NUCLEOTIDE SEQUENCE [LARGE SCALE GENOMIC DNA]</scope>
    <source>
        <strain evidence="7">3</strain>
    </source>
</reference>
<gene>
    <name evidence="7" type="ORF">MSBR3_2335</name>
</gene>
<keyword evidence="8" id="KW-1185">Reference proteome</keyword>
<name>A0A0E3SNQ1_METBA</name>